<evidence type="ECO:0000313" key="2">
    <source>
        <dbReference type="EMBL" id="KKS84982.1"/>
    </source>
</evidence>
<dbReference type="STRING" id="1618436.UV59_C0012G0075"/>
<gene>
    <name evidence="2" type="ORF">UV59_C0012G0075</name>
</gene>
<proteinExistence type="predicted"/>
<reference evidence="2 3" key="1">
    <citation type="journal article" date="2015" name="Nature">
        <title>rRNA introns, odd ribosomes, and small enigmatic genomes across a large radiation of phyla.</title>
        <authorList>
            <person name="Brown C.T."/>
            <person name="Hug L.A."/>
            <person name="Thomas B.C."/>
            <person name="Sharon I."/>
            <person name="Castelle C.J."/>
            <person name="Singh A."/>
            <person name="Wilkins M.J."/>
            <person name="Williams K.H."/>
            <person name="Banfield J.F."/>
        </authorList>
    </citation>
    <scope>NUCLEOTIDE SEQUENCE [LARGE SCALE GENOMIC DNA]</scope>
</reference>
<accession>A0A0G1CHJ1</accession>
<organism evidence="2 3">
    <name type="scientific">Candidatus Gottesmanbacteria bacterium GW2011_GWA1_43_11</name>
    <dbReference type="NCBI Taxonomy" id="1618436"/>
    <lineage>
        <taxon>Bacteria</taxon>
        <taxon>Candidatus Gottesmaniibacteriota</taxon>
    </lineage>
</organism>
<dbReference type="EMBL" id="LCFB01000012">
    <property type="protein sequence ID" value="KKS84982.1"/>
    <property type="molecule type" value="Genomic_DNA"/>
</dbReference>
<dbReference type="Proteomes" id="UP000034543">
    <property type="component" value="Unassembled WGS sequence"/>
</dbReference>
<comment type="caution">
    <text evidence="2">The sequence shown here is derived from an EMBL/GenBank/DDBJ whole genome shotgun (WGS) entry which is preliminary data.</text>
</comment>
<feature type="region of interest" description="Disordered" evidence="1">
    <location>
        <begin position="1"/>
        <end position="32"/>
    </location>
</feature>
<name>A0A0G1CHJ1_9BACT</name>
<evidence type="ECO:0000313" key="3">
    <source>
        <dbReference type="Proteomes" id="UP000034543"/>
    </source>
</evidence>
<evidence type="ECO:0000256" key="1">
    <source>
        <dbReference type="SAM" id="MobiDB-lite"/>
    </source>
</evidence>
<protein>
    <submittedName>
        <fullName evidence="2">Uncharacterized protein</fullName>
    </submittedName>
</protein>
<sequence>MELTTRHTLPDSSSQPDFNHRATPSAKEKSRRHRVIAWITKTISVKGHPMIVMFPPTT</sequence>
<dbReference type="AlphaFoldDB" id="A0A0G1CHJ1"/>